<dbReference type="PANTHER" id="PTHR43798">
    <property type="entry name" value="MONOACYLGLYCEROL LIPASE"/>
    <property type="match status" value="1"/>
</dbReference>
<reference evidence="2 3" key="1">
    <citation type="submission" date="2023-12" db="EMBL/GenBank/DDBJ databases">
        <title>Description of Novel Strain Fulvimarina sp. 2208YS6-2-32 isolated from Uroteuthis (Photololigo) edulis.</title>
        <authorList>
            <person name="Park J.-S."/>
        </authorList>
    </citation>
    <scope>NUCLEOTIDE SEQUENCE [LARGE SCALE GENOMIC DNA]</scope>
    <source>
        <strain evidence="2 3">2208YS6-2-32</strain>
    </source>
</reference>
<dbReference type="PRINTS" id="PR00111">
    <property type="entry name" value="ABHYDROLASE"/>
</dbReference>
<evidence type="ECO:0000259" key="1">
    <source>
        <dbReference type="Pfam" id="PF12697"/>
    </source>
</evidence>
<keyword evidence="3" id="KW-1185">Reference proteome</keyword>
<dbReference type="Proteomes" id="UP001294412">
    <property type="component" value="Unassembled WGS sequence"/>
</dbReference>
<dbReference type="Gene3D" id="3.40.50.1820">
    <property type="entry name" value="alpha/beta hydrolase"/>
    <property type="match status" value="1"/>
</dbReference>
<evidence type="ECO:0000313" key="2">
    <source>
        <dbReference type="EMBL" id="MDY8110848.1"/>
    </source>
</evidence>
<dbReference type="PANTHER" id="PTHR43798:SF33">
    <property type="entry name" value="HYDROLASE, PUTATIVE (AFU_ORTHOLOGUE AFUA_2G14860)-RELATED"/>
    <property type="match status" value="1"/>
</dbReference>
<dbReference type="InterPro" id="IPR000639">
    <property type="entry name" value="Epox_hydrolase-like"/>
</dbReference>
<dbReference type="EMBL" id="JAXLPB010000006">
    <property type="protein sequence ID" value="MDY8110848.1"/>
    <property type="molecule type" value="Genomic_DNA"/>
</dbReference>
<evidence type="ECO:0000313" key="3">
    <source>
        <dbReference type="Proteomes" id="UP001294412"/>
    </source>
</evidence>
<dbReference type="RefSeq" id="WP_322188790.1">
    <property type="nucleotide sequence ID" value="NZ_JAXLPB010000006.1"/>
</dbReference>
<dbReference type="Pfam" id="PF12697">
    <property type="entry name" value="Abhydrolase_6"/>
    <property type="match status" value="1"/>
</dbReference>
<gene>
    <name evidence="2" type="ORF">U0C82_17045</name>
</gene>
<keyword evidence="2" id="KW-0378">Hydrolase</keyword>
<protein>
    <submittedName>
        <fullName evidence="2">Alpha/beta hydrolase</fullName>
    </submittedName>
</protein>
<sequence>MKSAAGTGRDTNDRDEIELPATMPCQSSTRSIAIAGLSMVYEDHDRVSARRVPLLLLHGAVQSRRVWSAQADAFAGGRRVIAPDLRGHGDTRGEAADLSLGRHADDMIALLDALALPKVVVCGVSLGGMVALEMVARAPDRITGVVLADTPLALSMTGLVRGLIETLGPQRILWPFFTLLGRRRTGRLGLAMARLIFGKKWVGKAAGDLFVEGFSTMSREAIVETYAAIVAADPVALDIADRPCLVIVGRYETTLVVSHAGEIARRLGRTEIVSVEGGHVPNVDAPEEFNAAVMRFLEKSV</sequence>
<accession>A0ABU5I634</accession>
<name>A0ABU5I634_9HYPH</name>
<feature type="domain" description="AB hydrolase-1" evidence="1">
    <location>
        <begin position="54"/>
        <end position="292"/>
    </location>
</feature>
<organism evidence="2 3">
    <name type="scientific">Fulvimarina uroteuthidis</name>
    <dbReference type="NCBI Taxonomy" id="3098149"/>
    <lineage>
        <taxon>Bacteria</taxon>
        <taxon>Pseudomonadati</taxon>
        <taxon>Pseudomonadota</taxon>
        <taxon>Alphaproteobacteria</taxon>
        <taxon>Hyphomicrobiales</taxon>
        <taxon>Aurantimonadaceae</taxon>
        <taxon>Fulvimarina</taxon>
    </lineage>
</organism>
<dbReference type="InterPro" id="IPR029058">
    <property type="entry name" value="AB_hydrolase_fold"/>
</dbReference>
<proteinExistence type="predicted"/>
<dbReference type="InterPro" id="IPR000073">
    <property type="entry name" value="AB_hydrolase_1"/>
</dbReference>
<dbReference type="PRINTS" id="PR00412">
    <property type="entry name" value="EPOXHYDRLASE"/>
</dbReference>
<dbReference type="GO" id="GO:0016787">
    <property type="term" value="F:hydrolase activity"/>
    <property type="evidence" value="ECO:0007669"/>
    <property type="project" value="UniProtKB-KW"/>
</dbReference>
<comment type="caution">
    <text evidence="2">The sequence shown here is derived from an EMBL/GenBank/DDBJ whole genome shotgun (WGS) entry which is preliminary data.</text>
</comment>
<dbReference type="InterPro" id="IPR050266">
    <property type="entry name" value="AB_hydrolase_sf"/>
</dbReference>
<dbReference type="SUPFAM" id="SSF53474">
    <property type="entry name" value="alpha/beta-Hydrolases"/>
    <property type="match status" value="1"/>
</dbReference>